<comment type="caution">
    <text evidence="2">The sequence shown here is derived from an EMBL/GenBank/DDBJ whole genome shotgun (WGS) entry which is preliminary data.</text>
</comment>
<dbReference type="InterPro" id="IPR035940">
    <property type="entry name" value="CAP_sf"/>
</dbReference>
<dbReference type="PROSITE" id="PS01010">
    <property type="entry name" value="CRISP_2"/>
    <property type="match status" value="1"/>
</dbReference>
<protein>
    <recommendedName>
        <fullName evidence="1">SCP domain-containing protein</fullName>
    </recommendedName>
</protein>
<dbReference type="InterPro" id="IPR001283">
    <property type="entry name" value="CRISP-related"/>
</dbReference>
<dbReference type="Gene3D" id="3.40.33.10">
    <property type="entry name" value="CAP"/>
    <property type="match status" value="1"/>
</dbReference>
<reference evidence="2 3" key="1">
    <citation type="submission" date="2018-09" db="EMBL/GenBank/DDBJ databases">
        <title>Sphingomonas sp. DAC4.</title>
        <authorList>
            <person name="Seo T."/>
        </authorList>
    </citation>
    <scope>NUCLEOTIDE SEQUENCE [LARGE SCALE GENOMIC DNA]</scope>
    <source>
        <strain evidence="2 3">DAC4</strain>
    </source>
</reference>
<dbReference type="SMART" id="SM00198">
    <property type="entry name" value="SCP"/>
    <property type="match status" value="1"/>
</dbReference>
<dbReference type="PRINTS" id="PR00838">
    <property type="entry name" value="V5ALLERGEN"/>
</dbReference>
<dbReference type="PANTHER" id="PTHR10334">
    <property type="entry name" value="CYSTEINE-RICH SECRETORY PROTEIN-RELATED"/>
    <property type="match status" value="1"/>
</dbReference>
<evidence type="ECO:0000313" key="2">
    <source>
        <dbReference type="EMBL" id="RIX27451.1"/>
    </source>
</evidence>
<dbReference type="AlphaFoldDB" id="A0A418PZ56"/>
<dbReference type="SUPFAM" id="SSF55797">
    <property type="entry name" value="PR-1-like"/>
    <property type="match status" value="1"/>
</dbReference>
<organism evidence="2 3">
    <name type="scientific">Sphingomonas edaphi</name>
    <dbReference type="NCBI Taxonomy" id="2315689"/>
    <lineage>
        <taxon>Bacteria</taxon>
        <taxon>Pseudomonadati</taxon>
        <taxon>Pseudomonadota</taxon>
        <taxon>Alphaproteobacteria</taxon>
        <taxon>Sphingomonadales</taxon>
        <taxon>Sphingomonadaceae</taxon>
        <taxon>Sphingomonas</taxon>
    </lineage>
</organism>
<dbReference type="Proteomes" id="UP000285023">
    <property type="component" value="Unassembled WGS sequence"/>
</dbReference>
<gene>
    <name evidence="2" type="ORF">D3M59_09395</name>
</gene>
<accession>A0A418PZ56</accession>
<dbReference type="InterPro" id="IPR014044">
    <property type="entry name" value="CAP_dom"/>
</dbReference>
<dbReference type="PRINTS" id="PR00837">
    <property type="entry name" value="V5TPXLIKE"/>
</dbReference>
<proteinExistence type="predicted"/>
<dbReference type="EMBL" id="QXTF01000003">
    <property type="protein sequence ID" value="RIX27451.1"/>
    <property type="molecule type" value="Genomic_DNA"/>
</dbReference>
<feature type="domain" description="SCP" evidence="1">
    <location>
        <begin position="31"/>
        <end position="171"/>
    </location>
</feature>
<dbReference type="OrthoDB" id="9794228at2"/>
<dbReference type="GO" id="GO:0005576">
    <property type="term" value="C:extracellular region"/>
    <property type="evidence" value="ECO:0007669"/>
    <property type="project" value="InterPro"/>
</dbReference>
<evidence type="ECO:0000259" key="1">
    <source>
        <dbReference type="SMART" id="SM00198"/>
    </source>
</evidence>
<keyword evidence="3" id="KW-1185">Reference proteome</keyword>
<dbReference type="InterPro" id="IPR002413">
    <property type="entry name" value="V5_allergen-like"/>
</dbReference>
<dbReference type="Pfam" id="PF00188">
    <property type="entry name" value="CAP"/>
    <property type="match status" value="1"/>
</dbReference>
<name>A0A418PZ56_9SPHN</name>
<evidence type="ECO:0000313" key="3">
    <source>
        <dbReference type="Proteomes" id="UP000285023"/>
    </source>
</evidence>
<sequence>MLLLPAAAIANPQSATIPWRDQRPAERGEMLLRTTMISAHNRARREYGVGPLAWDQSLARDAAIYAQRLARSGRFEHDPQVGRRPKQGENLWVGTRTAYSYAEMIGLLVDERRYFRPGRFPAVSRTGDWSQVAHYTQIVWPTTQRVGCATASNRSSDYLVCRYLPAGNVVGVVMR</sequence>
<dbReference type="InterPro" id="IPR018244">
    <property type="entry name" value="Allrgn_V5/Tpx1_CS"/>
</dbReference>